<dbReference type="Proteomes" id="UP001182556">
    <property type="component" value="Unassembled WGS sequence"/>
</dbReference>
<dbReference type="PROSITE" id="PS50048">
    <property type="entry name" value="ZN2_CY6_FUNGAL_2"/>
    <property type="match status" value="1"/>
</dbReference>
<dbReference type="InterPro" id="IPR050987">
    <property type="entry name" value="AtrR-like"/>
</dbReference>
<dbReference type="AlphaFoldDB" id="A0AAD9CRZ0"/>
<feature type="compositionally biased region" description="Basic and acidic residues" evidence="3">
    <location>
        <begin position="57"/>
        <end position="66"/>
    </location>
</feature>
<dbReference type="SUPFAM" id="SSF57701">
    <property type="entry name" value="Zn2/Cys6 DNA-binding domain"/>
    <property type="match status" value="1"/>
</dbReference>
<keyword evidence="6" id="KW-1185">Reference proteome</keyword>
<reference evidence="5" key="1">
    <citation type="submission" date="2023-02" db="EMBL/GenBank/DDBJ databases">
        <title>Identification and recombinant expression of a fungal hydrolase from Papiliotrema laurentii that hydrolyzes apple cutin and clears colloidal polyester polyurethane.</title>
        <authorList>
            <consortium name="DOE Joint Genome Institute"/>
            <person name="Roman V.A."/>
            <person name="Bojanowski C."/>
            <person name="Crable B.R."/>
            <person name="Wagner D.N."/>
            <person name="Hung C.S."/>
            <person name="Nadeau L.J."/>
            <person name="Schratz L."/>
            <person name="Haridas S."/>
            <person name="Pangilinan J."/>
            <person name="Lipzen A."/>
            <person name="Na H."/>
            <person name="Yan M."/>
            <person name="Ng V."/>
            <person name="Grigoriev I.V."/>
            <person name="Spatafora J.W."/>
            <person name="Barlow D."/>
            <person name="Biffinger J."/>
            <person name="Kelley-Loughnane N."/>
            <person name="Varaljay V.A."/>
            <person name="Crookes-Goodson W.J."/>
        </authorList>
    </citation>
    <scope>NUCLEOTIDE SEQUENCE</scope>
    <source>
        <strain evidence="5">5307AH</strain>
    </source>
</reference>
<gene>
    <name evidence="5" type="ORF">DB88DRAFT_122830</name>
</gene>
<dbReference type="GO" id="GO:0006351">
    <property type="term" value="P:DNA-templated transcription"/>
    <property type="evidence" value="ECO:0007669"/>
    <property type="project" value="InterPro"/>
</dbReference>
<keyword evidence="1" id="KW-0479">Metal-binding</keyword>
<dbReference type="Pfam" id="PF00172">
    <property type="entry name" value="Zn_clus"/>
    <property type="match status" value="1"/>
</dbReference>
<dbReference type="EMBL" id="JAODAN010000012">
    <property type="protein sequence ID" value="KAK1921077.1"/>
    <property type="molecule type" value="Genomic_DNA"/>
</dbReference>
<dbReference type="PANTHER" id="PTHR46910:SF1">
    <property type="entry name" value="MISCELLANEOUS ZN(II)2CYS6 TRANSCRIPTION FACTOR (EUROFUNG)-RELATED"/>
    <property type="match status" value="1"/>
</dbReference>
<evidence type="ECO:0000313" key="6">
    <source>
        <dbReference type="Proteomes" id="UP001182556"/>
    </source>
</evidence>
<protein>
    <recommendedName>
        <fullName evidence="4">Zn(2)-C6 fungal-type domain-containing protein</fullName>
    </recommendedName>
</protein>
<feature type="region of interest" description="Disordered" evidence="3">
    <location>
        <begin position="57"/>
        <end position="125"/>
    </location>
</feature>
<dbReference type="GO" id="GO:0008270">
    <property type="term" value="F:zinc ion binding"/>
    <property type="evidence" value="ECO:0007669"/>
    <property type="project" value="InterPro"/>
</dbReference>
<sequence>MKRGQSSVGEEGDGEDESSSSILRVSKACDPCRARKVRCDIATQAICSECVRRNQAEQCTLREKARPNRSAAKKPERESRTPTTLHRPDPADETHPPPSPPMPHAPRLGSFRNTKPTAEPRAKPVSAAVSVETMLEAEASRLFGLSLSVSPQPENVFPTRHTQLPSLEDIGLVPGAHDSLARAKTWITTHFHALHHNTPFLHLPQLVDTATKLYGPNYPSTSTEADASDRALLFAVLALGSLREQTFDASSGRYKAIATVGSTQTTPDGLAWISAGMSESRVPIGTSEDRSPPSQTLFHAANQELDAVEQPSDTAVQALFLLHTYVSNTSMSRRSRDYIARAVMMAHEIGLNQRIPAKLDAAPKRPKYDSYYMRRRAILYLYVCFSDVYLSALEGHPPLIKRQDYDMTIFDYIDQASSSGMDTPSNTPLTGFRAFTELVTTVGEILEQLHVGYFGALPKTETPVELVLRLEMTMDGLRERLGSHTFGPEGAHLSIEKTRQTANAGALIRQIHYNW</sequence>
<comment type="caution">
    <text evidence="5">The sequence shown here is derived from an EMBL/GenBank/DDBJ whole genome shotgun (WGS) entry which is preliminary data.</text>
</comment>
<dbReference type="InterPro" id="IPR001138">
    <property type="entry name" value="Zn2Cys6_DnaBD"/>
</dbReference>
<evidence type="ECO:0000259" key="4">
    <source>
        <dbReference type="PROSITE" id="PS50048"/>
    </source>
</evidence>
<dbReference type="InterPro" id="IPR007219">
    <property type="entry name" value="XnlR_reg_dom"/>
</dbReference>
<name>A0AAD9CRZ0_PAPLA</name>
<keyword evidence="2" id="KW-0539">Nucleus</keyword>
<feature type="region of interest" description="Disordered" evidence="3">
    <location>
        <begin position="1"/>
        <end position="27"/>
    </location>
</feature>
<dbReference type="CDD" id="cd12148">
    <property type="entry name" value="fungal_TF_MHR"/>
    <property type="match status" value="1"/>
</dbReference>
<dbReference type="PANTHER" id="PTHR46910">
    <property type="entry name" value="TRANSCRIPTION FACTOR PDR1"/>
    <property type="match status" value="1"/>
</dbReference>
<accession>A0AAD9CRZ0</accession>
<organism evidence="5 6">
    <name type="scientific">Papiliotrema laurentii</name>
    <name type="common">Cryptococcus laurentii</name>
    <dbReference type="NCBI Taxonomy" id="5418"/>
    <lineage>
        <taxon>Eukaryota</taxon>
        <taxon>Fungi</taxon>
        <taxon>Dikarya</taxon>
        <taxon>Basidiomycota</taxon>
        <taxon>Agaricomycotina</taxon>
        <taxon>Tremellomycetes</taxon>
        <taxon>Tremellales</taxon>
        <taxon>Rhynchogastremaceae</taxon>
        <taxon>Papiliotrema</taxon>
    </lineage>
</organism>
<feature type="compositionally biased region" description="Basic and acidic residues" evidence="3">
    <location>
        <begin position="73"/>
        <end position="95"/>
    </location>
</feature>
<evidence type="ECO:0000256" key="3">
    <source>
        <dbReference type="SAM" id="MobiDB-lite"/>
    </source>
</evidence>
<dbReference type="Pfam" id="PF04082">
    <property type="entry name" value="Fungal_trans"/>
    <property type="match status" value="1"/>
</dbReference>
<dbReference type="GO" id="GO:0003677">
    <property type="term" value="F:DNA binding"/>
    <property type="evidence" value="ECO:0007669"/>
    <property type="project" value="InterPro"/>
</dbReference>
<proteinExistence type="predicted"/>
<dbReference type="PROSITE" id="PS00463">
    <property type="entry name" value="ZN2_CY6_FUNGAL_1"/>
    <property type="match status" value="1"/>
</dbReference>
<dbReference type="CDD" id="cd00067">
    <property type="entry name" value="GAL4"/>
    <property type="match status" value="1"/>
</dbReference>
<dbReference type="InterPro" id="IPR036864">
    <property type="entry name" value="Zn2-C6_fun-type_DNA-bd_sf"/>
</dbReference>
<dbReference type="SMART" id="SM00066">
    <property type="entry name" value="GAL4"/>
    <property type="match status" value="1"/>
</dbReference>
<evidence type="ECO:0000256" key="1">
    <source>
        <dbReference type="ARBA" id="ARBA00022723"/>
    </source>
</evidence>
<dbReference type="GO" id="GO:0000981">
    <property type="term" value="F:DNA-binding transcription factor activity, RNA polymerase II-specific"/>
    <property type="evidence" value="ECO:0007669"/>
    <property type="project" value="InterPro"/>
</dbReference>
<evidence type="ECO:0000313" key="5">
    <source>
        <dbReference type="EMBL" id="KAK1921077.1"/>
    </source>
</evidence>
<feature type="domain" description="Zn(2)-C6 fungal-type" evidence="4">
    <location>
        <begin position="28"/>
        <end position="61"/>
    </location>
</feature>
<evidence type="ECO:0000256" key="2">
    <source>
        <dbReference type="ARBA" id="ARBA00023242"/>
    </source>
</evidence>
<dbReference type="Gene3D" id="4.10.240.10">
    <property type="entry name" value="Zn(2)-C6 fungal-type DNA-binding domain"/>
    <property type="match status" value="1"/>
</dbReference>